<dbReference type="InParanoid" id="A0A0C3AQL6"/>
<protein>
    <submittedName>
        <fullName evidence="1">Uncharacterized protein</fullName>
    </submittedName>
</protein>
<reference evidence="1 2" key="1">
    <citation type="submission" date="2014-04" db="EMBL/GenBank/DDBJ databases">
        <authorList>
            <consortium name="DOE Joint Genome Institute"/>
            <person name="Kuo A."/>
            <person name="Tarkka M."/>
            <person name="Buscot F."/>
            <person name="Kohler A."/>
            <person name="Nagy L.G."/>
            <person name="Floudas D."/>
            <person name="Copeland A."/>
            <person name="Barry K.W."/>
            <person name="Cichocki N."/>
            <person name="Veneault-Fourrey C."/>
            <person name="LaButti K."/>
            <person name="Lindquist E.A."/>
            <person name="Lipzen A."/>
            <person name="Lundell T."/>
            <person name="Morin E."/>
            <person name="Murat C."/>
            <person name="Sun H."/>
            <person name="Tunlid A."/>
            <person name="Henrissat B."/>
            <person name="Grigoriev I.V."/>
            <person name="Hibbett D.S."/>
            <person name="Martin F."/>
            <person name="Nordberg H.P."/>
            <person name="Cantor M.N."/>
            <person name="Hua S.X."/>
        </authorList>
    </citation>
    <scope>NUCLEOTIDE SEQUENCE [LARGE SCALE GENOMIC DNA]</scope>
    <source>
        <strain evidence="1 2">F 1598</strain>
    </source>
</reference>
<organism evidence="1 2">
    <name type="scientific">Piloderma croceum (strain F 1598)</name>
    <dbReference type="NCBI Taxonomy" id="765440"/>
    <lineage>
        <taxon>Eukaryota</taxon>
        <taxon>Fungi</taxon>
        <taxon>Dikarya</taxon>
        <taxon>Basidiomycota</taxon>
        <taxon>Agaricomycotina</taxon>
        <taxon>Agaricomycetes</taxon>
        <taxon>Agaricomycetidae</taxon>
        <taxon>Atheliales</taxon>
        <taxon>Atheliaceae</taxon>
        <taxon>Piloderma</taxon>
    </lineage>
</organism>
<dbReference type="EMBL" id="KN833037">
    <property type="protein sequence ID" value="KIM76203.1"/>
    <property type="molecule type" value="Genomic_DNA"/>
</dbReference>
<keyword evidence="2" id="KW-1185">Reference proteome</keyword>
<dbReference type="Proteomes" id="UP000054166">
    <property type="component" value="Unassembled WGS sequence"/>
</dbReference>
<evidence type="ECO:0000313" key="1">
    <source>
        <dbReference type="EMBL" id="KIM76203.1"/>
    </source>
</evidence>
<reference evidence="2" key="2">
    <citation type="submission" date="2015-01" db="EMBL/GenBank/DDBJ databases">
        <title>Evolutionary Origins and Diversification of the Mycorrhizal Mutualists.</title>
        <authorList>
            <consortium name="DOE Joint Genome Institute"/>
            <consortium name="Mycorrhizal Genomics Consortium"/>
            <person name="Kohler A."/>
            <person name="Kuo A."/>
            <person name="Nagy L.G."/>
            <person name="Floudas D."/>
            <person name="Copeland A."/>
            <person name="Barry K.W."/>
            <person name="Cichocki N."/>
            <person name="Veneault-Fourrey C."/>
            <person name="LaButti K."/>
            <person name="Lindquist E.A."/>
            <person name="Lipzen A."/>
            <person name="Lundell T."/>
            <person name="Morin E."/>
            <person name="Murat C."/>
            <person name="Riley R."/>
            <person name="Ohm R."/>
            <person name="Sun H."/>
            <person name="Tunlid A."/>
            <person name="Henrissat B."/>
            <person name="Grigoriev I.V."/>
            <person name="Hibbett D.S."/>
            <person name="Martin F."/>
        </authorList>
    </citation>
    <scope>NUCLEOTIDE SEQUENCE [LARGE SCALE GENOMIC DNA]</scope>
    <source>
        <strain evidence="2">F 1598</strain>
    </source>
</reference>
<sequence>MRDMESWNHLFQPSLREDNGGLHAQEYHVVQAISPFYMCFPTRPCAWFITGPGHLRRAFPSDETKLQLGIVLHLEDTSISTFLPVTDYPVNFIHLEKPIHHEEGYVIYQFTTNLLSRSHNPQSLEPPTNLIAIPEYHAHEEAAHLNYEIATLHQRVLEKVYALPPLHTWENKWCTLSCGKIEDLSWSEEVEKAELGWSEQEEQNLVTQ</sequence>
<name>A0A0C3AQL6_PILCF</name>
<gene>
    <name evidence="1" type="ORF">PILCRDRAFT_12969</name>
</gene>
<proteinExistence type="predicted"/>
<accession>A0A0C3AQL6</accession>
<evidence type="ECO:0000313" key="2">
    <source>
        <dbReference type="Proteomes" id="UP000054166"/>
    </source>
</evidence>
<dbReference type="AlphaFoldDB" id="A0A0C3AQL6"/>
<dbReference type="HOGENOM" id="CLU_056417_0_1_1"/>